<keyword evidence="14" id="KW-1185">Reference proteome</keyword>
<evidence type="ECO:0000256" key="9">
    <source>
        <dbReference type="ARBA" id="ARBA00023180"/>
    </source>
</evidence>
<evidence type="ECO:0000313" key="14">
    <source>
        <dbReference type="Proteomes" id="UP000034291"/>
    </source>
</evidence>
<dbReference type="PROSITE" id="PS51384">
    <property type="entry name" value="FAD_FR"/>
    <property type="match status" value="1"/>
</dbReference>
<dbReference type="Pfam" id="PF08030">
    <property type="entry name" value="NAD_binding_6"/>
    <property type="match status" value="1"/>
</dbReference>
<evidence type="ECO:0000256" key="3">
    <source>
        <dbReference type="ARBA" id="ARBA00022448"/>
    </source>
</evidence>
<keyword evidence="5 10" id="KW-1133">Transmembrane helix</keyword>
<protein>
    <recommendedName>
        <fullName evidence="12">FAD-binding FR-type domain-containing protein</fullName>
    </recommendedName>
</protein>
<dbReference type="Pfam" id="PF01794">
    <property type="entry name" value="Ferric_reduct"/>
    <property type="match status" value="1"/>
</dbReference>
<comment type="subcellular location">
    <subcellularLocation>
        <location evidence="1">Membrane</location>
        <topology evidence="1">Multi-pass membrane protein</topology>
    </subcellularLocation>
</comment>
<dbReference type="GO" id="GO:0000293">
    <property type="term" value="F:ferric-chelate reductase activity"/>
    <property type="evidence" value="ECO:0007669"/>
    <property type="project" value="TreeGrafter"/>
</dbReference>
<evidence type="ECO:0000256" key="6">
    <source>
        <dbReference type="ARBA" id="ARBA00023002"/>
    </source>
</evidence>
<dbReference type="InterPro" id="IPR017927">
    <property type="entry name" value="FAD-bd_FR_type"/>
</dbReference>
<feature type="transmembrane region" description="Helical" evidence="10">
    <location>
        <begin position="309"/>
        <end position="331"/>
    </location>
</feature>
<evidence type="ECO:0000256" key="8">
    <source>
        <dbReference type="ARBA" id="ARBA00023136"/>
    </source>
</evidence>
<sequence>MRLLASLSLAYYASVASANVIPANERCVTAIYTAYTYIAFSGEFEKGWQSHCQNPLEVTSIYASSDIFCQPAERSAGLAQLASICKSYGHVDLLPRESVAENLTGDTISSMKVVNYLEIPRKSLVDAPVLLSPSYYESVFRTVDTWQFETWTHYAYGYAGYGYWAVVLTVGILHRSPVLFHLKGGNSYGGRFQHALKPLLFFYFGFSVSLFALSTTVSFLGIFKPSTQLLRYIADRTGIISFANLPLIWLFAGRNNVCAWATGWNFATFNLFHRHVAWIATIQAVVHTALYLVLFFQRSNPMQKLQKSYLSWGALGTLLMLLLLPTAVNWFRRRAYETFLLIHIIFSVGLLVCCFYHTIIFEGHEYWFYLWLPVGIWGFDRLLRLIRLVYCNLHVRINAGSLVQYTTSTASYYKAADIVRLDVAPGSSRIRPNPGQYYFLYQPFRLTGWESHPFTLGCWSHQGRSALSPSPSWIAKDNEGVDVAQMPLLSDSSSDSGNRSTREPLPCTDSQELNLGFWIRPFDGWTRHLREQCMQSPDQTVDVRILLEGPYGHGFPLRSFDSVLFIAGGTGIASAVPYIHDHISRSSQNPDETATRVRDLRLVWVARQSAFIHQVATRELSSALGRDDFRASFYSTSPVTQSDSDTISEESTSFPAGAVTEKDIEISQGRPDIDDLILSHAREAQESSSLAAVLVCGPPAMADRTRAAVHMAMQQGYQSLQYIEESFSW</sequence>
<dbReference type="GO" id="GO:0015677">
    <property type="term" value="P:copper ion import"/>
    <property type="evidence" value="ECO:0007669"/>
    <property type="project" value="TreeGrafter"/>
</dbReference>
<keyword evidence="4 10" id="KW-0812">Transmembrane</keyword>
<evidence type="ECO:0000256" key="5">
    <source>
        <dbReference type="ARBA" id="ARBA00022989"/>
    </source>
</evidence>
<dbReference type="GO" id="GO:0006826">
    <property type="term" value="P:iron ion transport"/>
    <property type="evidence" value="ECO:0007669"/>
    <property type="project" value="TreeGrafter"/>
</dbReference>
<dbReference type="SFLD" id="SFLDS00052">
    <property type="entry name" value="Ferric_Reductase_Domain"/>
    <property type="match status" value="1"/>
</dbReference>
<keyword evidence="6" id="KW-0560">Oxidoreductase</keyword>
<evidence type="ECO:0000256" key="2">
    <source>
        <dbReference type="ARBA" id="ARBA00006278"/>
    </source>
</evidence>
<feature type="chain" id="PRO_5002529241" description="FAD-binding FR-type domain-containing protein" evidence="11">
    <location>
        <begin position="19"/>
        <end position="729"/>
    </location>
</feature>
<dbReference type="EMBL" id="JZBS01001184">
    <property type="protein sequence ID" value="KKK23840.1"/>
    <property type="molecule type" value="Genomic_DNA"/>
</dbReference>
<organism evidence="13 14">
    <name type="scientific">Aspergillus rambellii</name>
    <dbReference type="NCBI Taxonomy" id="308745"/>
    <lineage>
        <taxon>Eukaryota</taxon>
        <taxon>Fungi</taxon>
        <taxon>Dikarya</taxon>
        <taxon>Ascomycota</taxon>
        <taxon>Pezizomycotina</taxon>
        <taxon>Eurotiomycetes</taxon>
        <taxon>Eurotiomycetidae</taxon>
        <taxon>Eurotiales</taxon>
        <taxon>Aspergillaceae</taxon>
        <taxon>Aspergillus</taxon>
        <taxon>Aspergillus subgen. Nidulantes</taxon>
    </lineage>
</organism>
<comment type="caution">
    <text evidence="13">The sequence shown here is derived from an EMBL/GenBank/DDBJ whole genome shotgun (WGS) entry which is preliminary data.</text>
</comment>
<name>A0A0F8X2E1_9EURO</name>
<dbReference type="PANTHER" id="PTHR32361:SF9">
    <property type="entry name" value="FERRIC REDUCTASE TRANSMEMBRANE COMPONENT 3-RELATED"/>
    <property type="match status" value="1"/>
</dbReference>
<gene>
    <name evidence="13" type="ORF">ARAM_004540</name>
</gene>
<comment type="similarity">
    <text evidence="2">Belongs to the ferric reductase (FRE) family.</text>
</comment>
<accession>A0A0F8X2E1</accession>
<dbReference type="InterPro" id="IPR051410">
    <property type="entry name" value="Ferric/Cupric_Reductase"/>
</dbReference>
<feature type="signal peptide" evidence="11">
    <location>
        <begin position="1"/>
        <end position="18"/>
    </location>
</feature>
<evidence type="ECO:0000259" key="12">
    <source>
        <dbReference type="PROSITE" id="PS51384"/>
    </source>
</evidence>
<feature type="transmembrane region" description="Helical" evidence="10">
    <location>
        <begin position="200"/>
        <end position="223"/>
    </location>
</feature>
<dbReference type="SFLD" id="SFLDG01168">
    <property type="entry name" value="Ferric_reductase_subgroup_(FRE"/>
    <property type="match status" value="1"/>
</dbReference>
<keyword evidence="9" id="KW-0325">Glycoprotein</keyword>
<evidence type="ECO:0000313" key="13">
    <source>
        <dbReference type="EMBL" id="KKK23840.1"/>
    </source>
</evidence>
<feature type="transmembrane region" description="Helical" evidence="10">
    <location>
        <begin position="338"/>
        <end position="360"/>
    </location>
</feature>
<keyword evidence="8 10" id="KW-0472">Membrane</keyword>
<reference evidence="13 14" key="1">
    <citation type="submission" date="2015-02" db="EMBL/GenBank/DDBJ databases">
        <title>Draft Genome Sequences of Two Closely-Related Aflatoxigenic Aspergillus Species Obtained from the Cote d'Ivoire.</title>
        <authorList>
            <person name="Moore G.G."/>
            <person name="Beltz S.B."/>
            <person name="Mack B.M."/>
        </authorList>
    </citation>
    <scope>NUCLEOTIDE SEQUENCE [LARGE SCALE GENOMIC DNA]</scope>
    <source>
        <strain evidence="13 14">SRRC1468</strain>
    </source>
</reference>
<dbReference type="InterPro" id="IPR039261">
    <property type="entry name" value="FNR_nucleotide-bd"/>
</dbReference>
<dbReference type="GO" id="GO:0006879">
    <property type="term" value="P:intracellular iron ion homeostasis"/>
    <property type="evidence" value="ECO:0007669"/>
    <property type="project" value="TreeGrafter"/>
</dbReference>
<dbReference type="Gene3D" id="3.40.50.80">
    <property type="entry name" value="Nucleotide-binding domain of ferredoxin-NADP reductase (FNR) module"/>
    <property type="match status" value="1"/>
</dbReference>
<keyword evidence="11" id="KW-0732">Signal</keyword>
<dbReference type="InterPro" id="IPR013121">
    <property type="entry name" value="Fe_red_NAD-bd_6"/>
</dbReference>
<evidence type="ECO:0000256" key="1">
    <source>
        <dbReference type="ARBA" id="ARBA00004141"/>
    </source>
</evidence>
<evidence type="ECO:0000256" key="11">
    <source>
        <dbReference type="SAM" id="SignalP"/>
    </source>
</evidence>
<dbReference type="CDD" id="cd06186">
    <property type="entry name" value="NOX_Duox_like_FAD_NADP"/>
    <property type="match status" value="1"/>
</dbReference>
<dbReference type="GO" id="GO:0005886">
    <property type="term" value="C:plasma membrane"/>
    <property type="evidence" value="ECO:0007669"/>
    <property type="project" value="TreeGrafter"/>
</dbReference>
<dbReference type="AlphaFoldDB" id="A0A0F8X2E1"/>
<feature type="domain" description="FAD-binding FR-type" evidence="12">
    <location>
        <begin position="400"/>
        <end position="557"/>
    </location>
</feature>
<dbReference type="STRING" id="308745.A0A0F8X2E1"/>
<dbReference type="InterPro" id="IPR013130">
    <property type="entry name" value="Fe3_Rdtase_TM_dom"/>
</dbReference>
<dbReference type="OrthoDB" id="167398at2759"/>
<keyword evidence="3" id="KW-0813">Transport</keyword>
<keyword evidence="7" id="KW-0406">Ion transport</keyword>
<evidence type="ECO:0000256" key="7">
    <source>
        <dbReference type="ARBA" id="ARBA00023065"/>
    </source>
</evidence>
<evidence type="ECO:0000256" key="4">
    <source>
        <dbReference type="ARBA" id="ARBA00022692"/>
    </source>
</evidence>
<evidence type="ECO:0000256" key="10">
    <source>
        <dbReference type="SAM" id="Phobius"/>
    </source>
</evidence>
<proteinExistence type="inferred from homology"/>
<dbReference type="Proteomes" id="UP000034291">
    <property type="component" value="Unassembled WGS sequence"/>
</dbReference>
<feature type="transmembrane region" description="Helical" evidence="10">
    <location>
        <begin position="276"/>
        <end position="297"/>
    </location>
</feature>
<dbReference type="SUPFAM" id="SSF52343">
    <property type="entry name" value="Ferredoxin reductase-like, C-terminal NADP-linked domain"/>
    <property type="match status" value="1"/>
</dbReference>
<dbReference type="PANTHER" id="PTHR32361">
    <property type="entry name" value="FERRIC/CUPRIC REDUCTASE TRANSMEMBRANE COMPONENT"/>
    <property type="match status" value="1"/>
</dbReference>